<dbReference type="Gene3D" id="3.90.1440.10">
    <property type="entry name" value="SecA, preprotein cross-linking domain"/>
    <property type="match status" value="1"/>
</dbReference>
<evidence type="ECO:0000256" key="8">
    <source>
        <dbReference type="ARBA" id="ARBA00022741"/>
    </source>
</evidence>
<dbReference type="GO" id="GO:0008564">
    <property type="term" value="F:protein-exporting ATPase activity"/>
    <property type="evidence" value="ECO:0007669"/>
    <property type="project" value="UniProtKB-EC"/>
</dbReference>
<evidence type="ECO:0000259" key="20">
    <source>
        <dbReference type="PROSITE" id="PS51196"/>
    </source>
</evidence>
<proteinExistence type="inferred from homology"/>
<evidence type="ECO:0000256" key="6">
    <source>
        <dbReference type="ARBA" id="ARBA00022519"/>
    </source>
</evidence>
<dbReference type="Pfam" id="PF02810">
    <property type="entry name" value="SEC-C"/>
    <property type="match status" value="1"/>
</dbReference>
<keyword evidence="22" id="KW-1185">Reference proteome</keyword>
<organism evidence="21 22">
    <name type="scientific">Trichloromonas acetexigens</name>
    <dbReference type="NCBI Taxonomy" id="38815"/>
    <lineage>
        <taxon>Bacteria</taxon>
        <taxon>Pseudomonadati</taxon>
        <taxon>Thermodesulfobacteriota</taxon>
        <taxon>Desulfuromonadia</taxon>
        <taxon>Desulfuromonadales</taxon>
        <taxon>Trichloromonadaceae</taxon>
        <taxon>Trichloromonas</taxon>
    </lineage>
</organism>
<dbReference type="SMART" id="SM00957">
    <property type="entry name" value="SecA_DEAD"/>
    <property type="match status" value="1"/>
</dbReference>
<dbReference type="AlphaFoldDB" id="A0A550J9J4"/>
<dbReference type="HAMAP" id="MF_01382">
    <property type="entry name" value="SecA"/>
    <property type="match status" value="1"/>
</dbReference>
<dbReference type="GO" id="GO:0043952">
    <property type="term" value="P:protein transport by the Sec complex"/>
    <property type="evidence" value="ECO:0007669"/>
    <property type="project" value="UniProtKB-ARBA"/>
</dbReference>
<dbReference type="EMBL" id="VJVV01000009">
    <property type="protein sequence ID" value="TRO79803.1"/>
    <property type="molecule type" value="Genomic_DNA"/>
</dbReference>
<feature type="domain" description="Helicase C-terminal" evidence="19">
    <location>
        <begin position="433"/>
        <end position="641"/>
    </location>
</feature>
<evidence type="ECO:0000259" key="18">
    <source>
        <dbReference type="PROSITE" id="PS51192"/>
    </source>
</evidence>
<dbReference type="Pfam" id="PF21090">
    <property type="entry name" value="P-loop_SecA"/>
    <property type="match status" value="1"/>
</dbReference>
<evidence type="ECO:0000256" key="15">
    <source>
        <dbReference type="HAMAP-Rule" id="MF_01382"/>
    </source>
</evidence>
<feature type="binding site" evidence="15">
    <location>
        <begin position="104"/>
        <end position="108"/>
    </location>
    <ligand>
        <name>ATP</name>
        <dbReference type="ChEBI" id="CHEBI:30616"/>
    </ligand>
</feature>
<evidence type="ECO:0000256" key="16">
    <source>
        <dbReference type="RuleBase" id="RU003874"/>
    </source>
</evidence>
<dbReference type="InterPro" id="IPR011115">
    <property type="entry name" value="SecA_DEAD"/>
</dbReference>
<dbReference type="Proteomes" id="UP000317155">
    <property type="component" value="Unassembled WGS sequence"/>
</dbReference>
<dbReference type="GO" id="GO:0046872">
    <property type="term" value="F:metal ion binding"/>
    <property type="evidence" value="ECO:0007669"/>
    <property type="project" value="UniProtKB-KW"/>
</dbReference>
<keyword evidence="3 15" id="KW-0813">Transport</keyword>
<keyword evidence="11 15" id="KW-0653">Protein transport</keyword>
<feature type="region of interest" description="Disordered" evidence="17">
    <location>
        <begin position="853"/>
        <end position="894"/>
    </location>
</feature>
<dbReference type="Pfam" id="PF07517">
    <property type="entry name" value="SecA_DEAD"/>
    <property type="match status" value="1"/>
</dbReference>
<evidence type="ECO:0000256" key="13">
    <source>
        <dbReference type="ARBA" id="ARBA00023010"/>
    </source>
</evidence>
<evidence type="ECO:0000256" key="10">
    <source>
        <dbReference type="ARBA" id="ARBA00022840"/>
    </source>
</evidence>
<dbReference type="FunFam" id="3.40.50.300:FF:000334">
    <property type="entry name" value="Protein translocase subunit SecA"/>
    <property type="match status" value="1"/>
</dbReference>
<dbReference type="InterPro" id="IPR020937">
    <property type="entry name" value="SecA_CS"/>
</dbReference>
<keyword evidence="10 15" id="KW-0067">ATP-binding</keyword>
<dbReference type="PANTHER" id="PTHR30612:SF0">
    <property type="entry name" value="CHLOROPLAST PROTEIN-TRANSPORTING ATPASE"/>
    <property type="match status" value="1"/>
</dbReference>
<evidence type="ECO:0000256" key="17">
    <source>
        <dbReference type="SAM" id="MobiDB-lite"/>
    </source>
</evidence>
<feature type="binding site" evidence="15">
    <location>
        <position position="86"/>
    </location>
    <ligand>
        <name>ATP</name>
        <dbReference type="ChEBI" id="CHEBI:30616"/>
    </ligand>
</feature>
<dbReference type="GO" id="GO:0017038">
    <property type="term" value="P:protein import"/>
    <property type="evidence" value="ECO:0007669"/>
    <property type="project" value="InterPro"/>
</dbReference>
<keyword evidence="4 15" id="KW-1003">Cell membrane</keyword>
<dbReference type="NCBIfam" id="NF009538">
    <property type="entry name" value="PRK12904.1"/>
    <property type="match status" value="1"/>
</dbReference>
<dbReference type="PROSITE" id="PS51192">
    <property type="entry name" value="HELICASE_ATP_BIND_1"/>
    <property type="match status" value="1"/>
</dbReference>
<keyword evidence="5 15" id="KW-0963">Cytoplasm</keyword>
<dbReference type="InterPro" id="IPR011130">
    <property type="entry name" value="SecA_preprotein_X-link_dom"/>
</dbReference>
<dbReference type="EC" id="7.4.2.8" evidence="15"/>
<dbReference type="InterPro" id="IPR044722">
    <property type="entry name" value="SecA_SF2_C"/>
</dbReference>
<dbReference type="PROSITE" id="PS51194">
    <property type="entry name" value="HELICASE_CTER"/>
    <property type="match status" value="1"/>
</dbReference>
<dbReference type="GO" id="GO:0065002">
    <property type="term" value="P:intracellular protein transmembrane transport"/>
    <property type="evidence" value="ECO:0007669"/>
    <property type="project" value="UniProtKB-UniRule"/>
</dbReference>
<dbReference type="NCBIfam" id="TIGR00963">
    <property type="entry name" value="secA"/>
    <property type="match status" value="1"/>
</dbReference>
<dbReference type="FunFam" id="3.40.50.300:FF:000246">
    <property type="entry name" value="Preprotein translocase subunit SecA"/>
    <property type="match status" value="1"/>
</dbReference>
<comment type="similarity">
    <text evidence="2 15 16">Belongs to the SecA family.</text>
</comment>
<dbReference type="GO" id="GO:0031522">
    <property type="term" value="C:cell envelope Sec protein transport complex"/>
    <property type="evidence" value="ECO:0007669"/>
    <property type="project" value="TreeGrafter"/>
</dbReference>
<dbReference type="PANTHER" id="PTHR30612">
    <property type="entry name" value="SECA INNER MEMBRANE COMPONENT OF SEC PROTEIN SECRETION SYSTEM"/>
    <property type="match status" value="1"/>
</dbReference>
<dbReference type="InterPro" id="IPR027417">
    <property type="entry name" value="P-loop_NTPase"/>
</dbReference>
<dbReference type="GO" id="GO:0005524">
    <property type="term" value="F:ATP binding"/>
    <property type="evidence" value="ECO:0007669"/>
    <property type="project" value="UniProtKB-UniRule"/>
</dbReference>
<dbReference type="Pfam" id="PF07516">
    <property type="entry name" value="SecA_SW"/>
    <property type="match status" value="1"/>
</dbReference>
<evidence type="ECO:0000256" key="4">
    <source>
        <dbReference type="ARBA" id="ARBA00022475"/>
    </source>
</evidence>
<name>A0A550J9J4_9BACT</name>
<dbReference type="FunFam" id="3.40.50.300:FF:000113">
    <property type="entry name" value="Preprotein translocase subunit SecA"/>
    <property type="match status" value="1"/>
</dbReference>
<dbReference type="Gene3D" id="3.40.50.300">
    <property type="entry name" value="P-loop containing nucleotide triphosphate hydrolases"/>
    <property type="match status" value="2"/>
</dbReference>
<dbReference type="InterPro" id="IPR001650">
    <property type="entry name" value="Helicase_C-like"/>
</dbReference>
<dbReference type="SUPFAM" id="SSF81767">
    <property type="entry name" value="Pre-protein crosslinking domain of SecA"/>
    <property type="match status" value="1"/>
</dbReference>
<comment type="subcellular location">
    <subcellularLocation>
        <location evidence="15">Cell membrane</location>
        <topology evidence="15">Peripheral membrane protein</topology>
        <orientation evidence="15">Cytoplasmic side</orientation>
    </subcellularLocation>
    <subcellularLocation>
        <location evidence="15">Cytoplasm</location>
    </subcellularLocation>
    <text evidence="15">Distribution is 50-50.</text>
</comment>
<keyword evidence="14 15" id="KW-0472">Membrane</keyword>
<evidence type="ECO:0000313" key="21">
    <source>
        <dbReference type="EMBL" id="TRO79803.1"/>
    </source>
</evidence>
<dbReference type="InterPro" id="IPR014018">
    <property type="entry name" value="SecA_motor_DEAD"/>
</dbReference>
<comment type="subunit">
    <text evidence="15">Monomer and homodimer. Part of the essential Sec protein translocation apparatus which comprises SecA, SecYEG and auxiliary proteins SecDF. Other proteins may also be involved.</text>
</comment>
<dbReference type="InterPro" id="IPR000185">
    <property type="entry name" value="SecA"/>
</dbReference>
<comment type="function">
    <text evidence="15">Part of the Sec protein translocase complex. Interacts with the SecYEG preprotein conducting channel. Has a central role in coupling the hydrolysis of ATP to the transfer of proteins into and across the cell membrane, serving as an ATP-driven molecular motor driving the stepwise translocation of polypeptide chains across the membrane.</text>
</comment>
<dbReference type="CDD" id="cd17928">
    <property type="entry name" value="DEXDc_SecA"/>
    <property type="match status" value="1"/>
</dbReference>
<dbReference type="PROSITE" id="PS51196">
    <property type="entry name" value="SECA_MOTOR_DEAD"/>
    <property type="match status" value="1"/>
</dbReference>
<gene>
    <name evidence="15 21" type="primary">secA</name>
    <name evidence="21" type="ORF">FL622_12265</name>
</gene>
<dbReference type="InterPro" id="IPR036266">
    <property type="entry name" value="SecA_Wing/Scaffold_sf"/>
</dbReference>
<dbReference type="FunFam" id="3.90.1440.10:FF:000001">
    <property type="entry name" value="Preprotein translocase subunit SecA"/>
    <property type="match status" value="1"/>
</dbReference>
<dbReference type="Pfam" id="PF01043">
    <property type="entry name" value="SecA_PP_bind"/>
    <property type="match status" value="1"/>
</dbReference>
<feature type="domain" description="SecA family profile" evidence="20">
    <location>
        <begin position="2"/>
        <end position="625"/>
    </location>
</feature>
<evidence type="ECO:0000259" key="19">
    <source>
        <dbReference type="PROSITE" id="PS51194"/>
    </source>
</evidence>
<dbReference type="Gene3D" id="1.10.3060.10">
    <property type="entry name" value="Helical scaffold and wing domains of SecA"/>
    <property type="match status" value="1"/>
</dbReference>
<comment type="catalytic activity">
    <reaction evidence="15">
        <text>ATP + H2O + cellular proteinSide 1 = ADP + phosphate + cellular proteinSide 2.</text>
        <dbReference type="EC" id="7.4.2.8"/>
    </reaction>
</comment>
<dbReference type="SMART" id="SM00958">
    <property type="entry name" value="SecA_PP_bind"/>
    <property type="match status" value="1"/>
</dbReference>
<keyword evidence="13 15" id="KW-0811">Translocation</keyword>
<dbReference type="GO" id="GO:0006605">
    <property type="term" value="P:protein targeting"/>
    <property type="evidence" value="ECO:0007669"/>
    <property type="project" value="UniProtKB-UniRule"/>
</dbReference>
<dbReference type="FunFam" id="1.10.3060.10:FF:000003">
    <property type="entry name" value="Protein translocase subunit SecA"/>
    <property type="match status" value="1"/>
</dbReference>
<reference evidence="21 22" key="1">
    <citation type="submission" date="2019-07" db="EMBL/GenBank/DDBJ databases">
        <title>Insights of Desulfuromonas acetexigens electromicrobiology.</title>
        <authorList>
            <person name="Katuri K."/>
            <person name="Sapireddy V."/>
            <person name="Shaw D.R."/>
            <person name="Saikaly P."/>
        </authorList>
    </citation>
    <scope>NUCLEOTIDE SEQUENCE [LARGE SCALE GENOMIC DNA]</scope>
    <source>
        <strain evidence="21 22">2873</strain>
    </source>
</reference>
<comment type="cofactor">
    <cofactor evidence="1">
        <name>Zn(2+)</name>
        <dbReference type="ChEBI" id="CHEBI:29105"/>
    </cofactor>
</comment>
<dbReference type="InterPro" id="IPR011116">
    <property type="entry name" value="SecA_Wing/Scaffold"/>
</dbReference>
<evidence type="ECO:0000256" key="1">
    <source>
        <dbReference type="ARBA" id="ARBA00001947"/>
    </source>
</evidence>
<feature type="domain" description="Helicase ATP-binding" evidence="18">
    <location>
        <begin position="88"/>
        <end position="246"/>
    </location>
</feature>
<dbReference type="InterPro" id="IPR004027">
    <property type="entry name" value="SEC_C_motif"/>
</dbReference>
<accession>A0A550J9J4</accession>
<keyword evidence="8 15" id="KW-0547">Nucleotide-binding</keyword>
<feature type="compositionally biased region" description="Basic and acidic residues" evidence="17">
    <location>
        <begin position="858"/>
        <end position="876"/>
    </location>
</feature>
<dbReference type="OrthoDB" id="9805579at2"/>
<evidence type="ECO:0000256" key="2">
    <source>
        <dbReference type="ARBA" id="ARBA00007650"/>
    </source>
</evidence>
<dbReference type="CDD" id="cd18803">
    <property type="entry name" value="SF2_C_secA"/>
    <property type="match status" value="1"/>
</dbReference>
<evidence type="ECO:0000256" key="12">
    <source>
        <dbReference type="ARBA" id="ARBA00022967"/>
    </source>
</evidence>
<keyword evidence="12 15" id="KW-1278">Translocase</keyword>
<keyword evidence="7" id="KW-0479">Metal-binding</keyword>
<dbReference type="GO" id="GO:0005886">
    <property type="term" value="C:plasma membrane"/>
    <property type="evidence" value="ECO:0007669"/>
    <property type="project" value="UniProtKB-SubCell"/>
</dbReference>
<evidence type="ECO:0000256" key="5">
    <source>
        <dbReference type="ARBA" id="ARBA00022490"/>
    </source>
</evidence>
<keyword evidence="6" id="KW-0997">Cell inner membrane</keyword>
<evidence type="ECO:0000256" key="11">
    <source>
        <dbReference type="ARBA" id="ARBA00022927"/>
    </source>
</evidence>
<evidence type="ECO:0000256" key="14">
    <source>
        <dbReference type="ARBA" id="ARBA00023136"/>
    </source>
</evidence>
<evidence type="ECO:0000256" key="9">
    <source>
        <dbReference type="ARBA" id="ARBA00022833"/>
    </source>
</evidence>
<dbReference type="InterPro" id="IPR014001">
    <property type="entry name" value="Helicase_ATP-bd"/>
</dbReference>
<dbReference type="PROSITE" id="PS01312">
    <property type="entry name" value="SECA"/>
    <property type="match status" value="1"/>
</dbReference>
<dbReference type="SUPFAM" id="SSF81886">
    <property type="entry name" value="Helical scaffold and wing domains of SecA"/>
    <property type="match status" value="1"/>
</dbReference>
<comment type="caution">
    <text evidence="21">The sequence shown here is derived from an EMBL/GenBank/DDBJ whole genome shotgun (WGS) entry which is preliminary data.</text>
</comment>
<dbReference type="GO" id="GO:0005829">
    <property type="term" value="C:cytosol"/>
    <property type="evidence" value="ECO:0007669"/>
    <property type="project" value="TreeGrafter"/>
</dbReference>
<keyword evidence="9" id="KW-0862">Zinc</keyword>
<dbReference type="InterPro" id="IPR036670">
    <property type="entry name" value="SecA_X-link_sf"/>
</dbReference>
<dbReference type="SUPFAM" id="SSF52540">
    <property type="entry name" value="P-loop containing nucleoside triphosphate hydrolases"/>
    <property type="match status" value="2"/>
</dbReference>
<evidence type="ECO:0000313" key="22">
    <source>
        <dbReference type="Proteomes" id="UP000317155"/>
    </source>
</evidence>
<dbReference type="PRINTS" id="PR00906">
    <property type="entry name" value="SECA"/>
</dbReference>
<sequence>MGGLIKKLFGSKNDRELKRMGAVIARINALEEGIAALSDEQLRGKTLEFRERLAAGETLDQLLPEAFAVVREAGKRVLGMRHFDMQLLGGMVLHSGKIAEMKTGEGKTLVATLPSYLNALTGRGVHVITVNDYLARRDSEWMGGIHRFLGLSVGVIVHGLTDAQRKAAYACDITYGTNNEFGFDYLRDNMKFSLNDYVQREHHFAIVDEVDSILIDEARTPLIISGPSEVSSELYYTVNRIIPMLKKGEVIEHRDEKLGRKVKEYTGDYTIDEKAKSATLTEQGVLRVEKLMNVDNLYDPQHIEILHHVNQSLKAHALFKRDVDYVVKDGEVMIVDEFTGRLMPGRRWSDGLHQAVEAKEGVKIENENQTLATITFQNYFRMYEKLSGMTGTADTEATEFHQIYKLDVVVIPTNRPMQRQDMADVIYKTEMEKFKAVVEDVEQSHATGQPVLVGTISIEKSELLSEMLRKRGVPHNVLNAKQHEREAEIVAQAGRKGAVTIATNMAGRGTDIILGGNPEMLARREAQGQEEPEAAFPALLEKYQALCAGEKEQVLEAGGLYICGTERHESRRIDNQLRGRSGRQGDPGKSRFYMSLEDDLLRIFGSHRVAFVMDKLKLPEGEPIEHGMISRAVENAQKKVEGHNFEIRKHLIEYDDVMNKQREVIYTQRREVLGGEGVRETVESIVLEMVEDVVATFCPEKTPAAEWNLDSLALDMFDQFMIEPQLPAIEKGLTRKELEETLKEQVMTRLAEKEEEFTTPVMEHLMKVLLLQTIDQQWKDHLLSIDHLKEGIGLRGYAQRNPKEEYKREAYRLFMEMMGRIRQEMVNKLFRVQLRREEDVERMEEQQRRQRLILNRVGADDQPKQPTTRDEERIGRNDPCPCGSGKKYKKCCGK</sequence>
<protein>
    <recommendedName>
        <fullName evidence="15 16">Protein translocase subunit SecA</fullName>
        <ecNumber evidence="15">7.4.2.8</ecNumber>
    </recommendedName>
</protein>
<evidence type="ECO:0000256" key="3">
    <source>
        <dbReference type="ARBA" id="ARBA00022448"/>
    </source>
</evidence>
<feature type="binding site" evidence="15">
    <location>
        <position position="511"/>
    </location>
    <ligand>
        <name>ATP</name>
        <dbReference type="ChEBI" id="CHEBI:30616"/>
    </ligand>
</feature>
<evidence type="ECO:0000256" key="7">
    <source>
        <dbReference type="ARBA" id="ARBA00022723"/>
    </source>
</evidence>